<evidence type="ECO:0000259" key="3">
    <source>
        <dbReference type="PROSITE" id="PS51186"/>
    </source>
</evidence>
<dbReference type="Pfam" id="PF00583">
    <property type="entry name" value="Acetyltransf_1"/>
    <property type="match status" value="1"/>
</dbReference>
<evidence type="ECO:0000256" key="1">
    <source>
        <dbReference type="ARBA" id="ARBA00022679"/>
    </source>
</evidence>
<dbReference type="PANTHER" id="PTHR43420:SF12">
    <property type="entry name" value="N-ACETYLTRANSFERASE DOMAIN-CONTAINING PROTEIN"/>
    <property type="match status" value="1"/>
</dbReference>
<dbReference type="CDD" id="cd04301">
    <property type="entry name" value="NAT_SF"/>
    <property type="match status" value="1"/>
</dbReference>
<dbReference type="PROSITE" id="PS51186">
    <property type="entry name" value="GNAT"/>
    <property type="match status" value="1"/>
</dbReference>
<reference evidence="4" key="1">
    <citation type="submission" date="2021-11" db="EMBL/GenBank/DDBJ databases">
        <authorList>
            <person name="Qingchun L."/>
            <person name="Dong Z."/>
            <person name="Zongwei Q."/>
            <person name="Jia Z."/>
            <person name="Duotao L."/>
        </authorList>
    </citation>
    <scope>NUCLEOTIDE SEQUENCE</scope>
    <source>
        <strain evidence="4">WLY-B-L2</strain>
    </source>
</reference>
<proteinExistence type="predicted"/>
<dbReference type="InterPro" id="IPR050680">
    <property type="entry name" value="YpeA/RimI_acetyltransf"/>
</dbReference>
<sequence>MYKCIKLIKKNLKYFRELNSKRTLFNSLNKDFFQVYDNCNFIQKMILRNKVKLIKNNVKYIGYIWTDIYNKNICYINAMNVLYGYNNMSSLPYKYLINTIKENCIIRYLCENNDYNFKLLKSVGFEKKEGTLILYKELPENMHFILNRELEFEMLQKGKDEGKRCEIQNKIFQEDNRVPLTLEDIFFDEVQDYYFEKGAVFLKKNNEYIGYGQFIIENGIPVIVNFGIIKEFRGKGYSKFLLMYILKLIHSNGFNKIIIKVKNSNYIALNLYKSVGFEVKKEQYYLELRHGDNDF</sequence>
<keyword evidence="1" id="KW-0808">Transferase</keyword>
<organism evidence="4 5">
    <name type="scientific">Clostridium aromativorans</name>
    <dbReference type="NCBI Taxonomy" id="2836848"/>
    <lineage>
        <taxon>Bacteria</taxon>
        <taxon>Bacillati</taxon>
        <taxon>Bacillota</taxon>
        <taxon>Clostridia</taxon>
        <taxon>Eubacteriales</taxon>
        <taxon>Clostridiaceae</taxon>
        <taxon>Clostridium</taxon>
    </lineage>
</organism>
<dbReference type="Gene3D" id="3.40.630.30">
    <property type="match status" value="1"/>
</dbReference>
<evidence type="ECO:0000313" key="5">
    <source>
        <dbReference type="Proteomes" id="UP001165422"/>
    </source>
</evidence>
<gene>
    <name evidence="4" type="ORF">LN736_11690</name>
</gene>
<dbReference type="PANTHER" id="PTHR43420">
    <property type="entry name" value="ACETYLTRANSFERASE"/>
    <property type="match status" value="1"/>
</dbReference>
<dbReference type="EMBL" id="JAJJPB010000014">
    <property type="protein sequence ID" value="MCC9295520.1"/>
    <property type="molecule type" value="Genomic_DNA"/>
</dbReference>
<feature type="domain" description="N-acetyltransferase" evidence="3">
    <location>
        <begin position="150"/>
        <end position="295"/>
    </location>
</feature>
<keyword evidence="5" id="KW-1185">Reference proteome</keyword>
<protein>
    <submittedName>
        <fullName evidence="4">GNAT family N-acetyltransferase</fullName>
    </submittedName>
</protein>
<dbReference type="Proteomes" id="UP001165422">
    <property type="component" value="Unassembled WGS sequence"/>
</dbReference>
<evidence type="ECO:0000256" key="2">
    <source>
        <dbReference type="ARBA" id="ARBA00023315"/>
    </source>
</evidence>
<dbReference type="SUPFAM" id="SSF55729">
    <property type="entry name" value="Acyl-CoA N-acyltransferases (Nat)"/>
    <property type="match status" value="1"/>
</dbReference>
<keyword evidence="2" id="KW-0012">Acyltransferase</keyword>
<evidence type="ECO:0000313" key="4">
    <source>
        <dbReference type="EMBL" id="MCC9295520.1"/>
    </source>
</evidence>
<dbReference type="InterPro" id="IPR000182">
    <property type="entry name" value="GNAT_dom"/>
</dbReference>
<accession>A0ABS8N8W4</accession>
<name>A0ABS8N8W4_9CLOT</name>
<comment type="caution">
    <text evidence="4">The sequence shown here is derived from an EMBL/GenBank/DDBJ whole genome shotgun (WGS) entry which is preliminary data.</text>
</comment>
<dbReference type="InterPro" id="IPR016181">
    <property type="entry name" value="Acyl_CoA_acyltransferase"/>
</dbReference>
<dbReference type="RefSeq" id="WP_229981573.1">
    <property type="nucleotide sequence ID" value="NZ_JAJJPB010000014.1"/>
</dbReference>